<reference evidence="1" key="1">
    <citation type="submission" date="2018-02" db="EMBL/GenBank/DDBJ databases">
        <title>Rhizophora mucronata_Transcriptome.</title>
        <authorList>
            <person name="Meera S.P."/>
            <person name="Sreeshan A."/>
            <person name="Augustine A."/>
        </authorList>
    </citation>
    <scope>NUCLEOTIDE SEQUENCE</scope>
    <source>
        <tissue evidence="1">Leaf</tissue>
    </source>
</reference>
<dbReference type="AlphaFoldDB" id="A0A2P2NHV5"/>
<protein>
    <submittedName>
        <fullName evidence="1">Uncharacterized protein</fullName>
    </submittedName>
</protein>
<sequence>MNLHPKFENGQSLSKFLQAIFRSSLPVELVVESAVSRVKDTKKQI</sequence>
<organism evidence="1">
    <name type="scientific">Rhizophora mucronata</name>
    <name type="common">Asiatic mangrove</name>
    <dbReference type="NCBI Taxonomy" id="61149"/>
    <lineage>
        <taxon>Eukaryota</taxon>
        <taxon>Viridiplantae</taxon>
        <taxon>Streptophyta</taxon>
        <taxon>Embryophyta</taxon>
        <taxon>Tracheophyta</taxon>
        <taxon>Spermatophyta</taxon>
        <taxon>Magnoliopsida</taxon>
        <taxon>eudicotyledons</taxon>
        <taxon>Gunneridae</taxon>
        <taxon>Pentapetalae</taxon>
        <taxon>rosids</taxon>
        <taxon>fabids</taxon>
        <taxon>Malpighiales</taxon>
        <taxon>Rhizophoraceae</taxon>
        <taxon>Rhizophora</taxon>
    </lineage>
</organism>
<name>A0A2P2NHV5_RHIMU</name>
<proteinExistence type="predicted"/>
<dbReference type="EMBL" id="GGEC01061575">
    <property type="protein sequence ID" value="MBX42059.1"/>
    <property type="molecule type" value="Transcribed_RNA"/>
</dbReference>
<accession>A0A2P2NHV5</accession>
<evidence type="ECO:0000313" key="1">
    <source>
        <dbReference type="EMBL" id="MBX42059.1"/>
    </source>
</evidence>